<dbReference type="Proteomes" id="UP000286806">
    <property type="component" value="Unassembled WGS sequence"/>
</dbReference>
<keyword evidence="3 6" id="KW-1133">Transmembrane helix</keyword>
<evidence type="ECO:0000256" key="5">
    <source>
        <dbReference type="SAM" id="MobiDB-lite"/>
    </source>
</evidence>
<accession>A0A401JFA5</accession>
<dbReference type="RefSeq" id="WP_124705097.1">
    <property type="nucleotide sequence ID" value="NZ_BGOW01000017.1"/>
</dbReference>
<dbReference type="SUPFAM" id="SSF74653">
    <property type="entry name" value="TolA/TonB C-terminal domain"/>
    <property type="match status" value="1"/>
</dbReference>
<dbReference type="Pfam" id="PF13103">
    <property type="entry name" value="TonB_2"/>
    <property type="match status" value="1"/>
</dbReference>
<keyword evidence="2 6" id="KW-0812">Transmembrane</keyword>
<evidence type="ECO:0000256" key="3">
    <source>
        <dbReference type="ARBA" id="ARBA00022989"/>
    </source>
</evidence>
<dbReference type="OrthoDB" id="5298892at2"/>
<dbReference type="EMBL" id="BGOW01000017">
    <property type="protein sequence ID" value="GBL46319.1"/>
    <property type="molecule type" value="Genomic_DNA"/>
</dbReference>
<comment type="subcellular location">
    <subcellularLocation>
        <location evidence="1">Membrane</location>
        <topology evidence="1">Single-pass membrane protein</topology>
    </subcellularLocation>
</comment>
<feature type="region of interest" description="Disordered" evidence="5">
    <location>
        <begin position="52"/>
        <end position="152"/>
    </location>
</feature>
<dbReference type="InterPro" id="IPR014161">
    <property type="entry name" value="Tol-Pal_TolA"/>
</dbReference>
<feature type="compositionally biased region" description="Pro residues" evidence="5">
    <location>
        <begin position="52"/>
        <end position="81"/>
    </location>
</feature>
<protein>
    <submittedName>
        <fullName evidence="7">TolA protein</fullName>
    </submittedName>
</protein>
<evidence type="ECO:0000256" key="4">
    <source>
        <dbReference type="ARBA" id="ARBA00023136"/>
    </source>
</evidence>
<evidence type="ECO:0000256" key="1">
    <source>
        <dbReference type="ARBA" id="ARBA00004167"/>
    </source>
</evidence>
<keyword evidence="8" id="KW-1185">Reference proteome</keyword>
<feature type="compositionally biased region" description="Basic and acidic residues" evidence="5">
    <location>
        <begin position="125"/>
        <end position="140"/>
    </location>
</feature>
<dbReference type="Gene3D" id="3.30.1150.10">
    <property type="match status" value="1"/>
</dbReference>
<organism evidence="7 8">
    <name type="scientific">Sulfuriferula multivorans</name>
    <dbReference type="NCBI Taxonomy" id="1559896"/>
    <lineage>
        <taxon>Bacteria</taxon>
        <taxon>Pseudomonadati</taxon>
        <taxon>Pseudomonadota</taxon>
        <taxon>Betaproteobacteria</taxon>
        <taxon>Nitrosomonadales</taxon>
        <taxon>Sulfuricellaceae</taxon>
        <taxon>Sulfuriferula</taxon>
    </lineage>
</organism>
<dbReference type="NCBIfam" id="TIGR01352">
    <property type="entry name" value="tonB_Cterm"/>
    <property type="match status" value="1"/>
</dbReference>
<dbReference type="NCBIfam" id="TIGR02794">
    <property type="entry name" value="tolA_full"/>
    <property type="match status" value="2"/>
</dbReference>
<evidence type="ECO:0000256" key="2">
    <source>
        <dbReference type="ARBA" id="ARBA00022692"/>
    </source>
</evidence>
<comment type="caution">
    <text evidence="7">The sequence shown here is derived from an EMBL/GenBank/DDBJ whole genome shotgun (WGS) entry which is preliminary data.</text>
</comment>
<dbReference type="AlphaFoldDB" id="A0A401JFA5"/>
<reference evidence="7 8" key="1">
    <citation type="journal article" date="2019" name="Front. Microbiol.">
        <title>Genomes of Neutrophilic Sulfur-Oxidizing Chemolithoautotrophs Representing 9 Proteobacterial Species From 8 Genera.</title>
        <authorList>
            <person name="Watanabe T."/>
            <person name="Kojima H."/>
            <person name="Umezawa K."/>
            <person name="Hori C."/>
            <person name="Takasuka T.E."/>
            <person name="Kato Y."/>
            <person name="Fukui M."/>
        </authorList>
    </citation>
    <scope>NUCLEOTIDE SEQUENCE [LARGE SCALE GENOMIC DNA]</scope>
    <source>
        <strain evidence="7 8">TTN</strain>
    </source>
</reference>
<gene>
    <name evidence="7" type="ORF">SFMTTN_2132</name>
</gene>
<evidence type="ECO:0000313" key="7">
    <source>
        <dbReference type="EMBL" id="GBL46319.1"/>
    </source>
</evidence>
<dbReference type="GO" id="GO:0016020">
    <property type="term" value="C:membrane"/>
    <property type="evidence" value="ECO:0007669"/>
    <property type="project" value="UniProtKB-SubCell"/>
</dbReference>
<evidence type="ECO:0000313" key="8">
    <source>
        <dbReference type="Proteomes" id="UP000286806"/>
    </source>
</evidence>
<keyword evidence="4 6" id="KW-0472">Membrane</keyword>
<dbReference type="GO" id="GO:0019534">
    <property type="term" value="F:toxin transmembrane transporter activity"/>
    <property type="evidence" value="ECO:0007669"/>
    <property type="project" value="InterPro"/>
</dbReference>
<dbReference type="InterPro" id="IPR006260">
    <property type="entry name" value="TonB/TolA_C"/>
</dbReference>
<name>A0A401JFA5_9PROT</name>
<dbReference type="GO" id="GO:0043213">
    <property type="term" value="P:bacteriocin transport"/>
    <property type="evidence" value="ECO:0007669"/>
    <property type="project" value="InterPro"/>
</dbReference>
<proteinExistence type="predicted"/>
<sequence>MREDTVKPGRLPAAILAVLVHLLFIGFLIFSVNWRSHPPPPVMADLWEALPPPPAKPVVKPQPAPKPKPEPVVEPQPPQPQPDIALKEKKRKERLEREQQQAQLEQQKRAEAQQRKQQLQQQQKQEAEQRKQAEQEKQQQEKQLAAKRKQDELKRKQEALLKLNAQQARDLMNKELASETSRLQQAQQASQLGAEQAKMEATYKERIRSKIASMLNLPENMVGNPKAVFAVTVLPSGEVGSVKLISSSGQPAYDTAVERAILKAVPLPLPPDKAVAARFRDLTLPIQPKQEN</sequence>
<feature type="compositionally biased region" description="Low complexity" evidence="5">
    <location>
        <begin position="115"/>
        <end position="124"/>
    </location>
</feature>
<feature type="transmembrane region" description="Helical" evidence="6">
    <location>
        <begin position="12"/>
        <end position="34"/>
    </location>
</feature>
<evidence type="ECO:0000256" key="6">
    <source>
        <dbReference type="SAM" id="Phobius"/>
    </source>
</evidence>